<organism evidence="4">
    <name type="scientific">Nitratidesulfovibrio vulgaris (strain DSM 19637 / Miyazaki F)</name>
    <name type="common">Desulfovibrio vulgaris</name>
    <dbReference type="NCBI Taxonomy" id="883"/>
    <lineage>
        <taxon>Bacteria</taxon>
        <taxon>Pseudomonadati</taxon>
        <taxon>Thermodesulfobacteriota</taxon>
        <taxon>Desulfovibrionia</taxon>
        <taxon>Desulfovibrionales</taxon>
        <taxon>Desulfovibrionaceae</taxon>
        <taxon>Nitratidesulfovibrio</taxon>
    </lineage>
</organism>
<keyword evidence="2" id="KW-0560">Oxidoreductase</keyword>
<gene>
    <name evidence="4" type="ordered locus">DvMF_1346</name>
</gene>
<feature type="domain" description="Glutamate/phenylalanine/leucine/valine/L-tryptophan dehydrogenase C-terminal" evidence="3">
    <location>
        <begin position="617"/>
        <end position="867"/>
    </location>
</feature>
<name>B8DRK8_NITV9</name>
<evidence type="ECO:0000256" key="1">
    <source>
        <dbReference type="ARBA" id="ARBA00006382"/>
    </source>
</evidence>
<dbReference type="CDD" id="cd04873">
    <property type="entry name" value="ACT_UUR-ACR-like"/>
    <property type="match status" value="1"/>
</dbReference>
<dbReference type="EMBL" id="CP001197">
    <property type="protein sequence ID" value="ACL08295.1"/>
    <property type="molecule type" value="Genomic_DNA"/>
</dbReference>
<dbReference type="GO" id="GO:0006538">
    <property type="term" value="P:L-glutamate catabolic process"/>
    <property type="evidence" value="ECO:0007669"/>
    <property type="project" value="InterPro"/>
</dbReference>
<dbReference type="OrthoDB" id="19378at2"/>
<dbReference type="PANTHER" id="PTHR11606:SF39">
    <property type="entry name" value="GLUTAMATE_PHENYLALANINE_LEUCINE_VALINE_L-TRYPTOPHAN DEHYDROGENASE C-TERMINAL DOMAIN-CONTAINING PROTEIN"/>
    <property type="match status" value="1"/>
</dbReference>
<protein>
    <submittedName>
        <fullName evidence="4">Glu/Leu/Phe/Val dehydrogenase</fullName>
    </submittedName>
</protein>
<dbReference type="HOGENOM" id="CLU_010860_0_0_7"/>
<dbReference type="eggNOG" id="COG2902">
    <property type="taxonomic scope" value="Bacteria"/>
</dbReference>
<comment type="similarity">
    <text evidence="1">Belongs to the Glu/Leu/Phe/Val dehydrogenases family.</text>
</comment>
<proteinExistence type="inferred from homology"/>
<dbReference type="GO" id="GO:0004352">
    <property type="term" value="F:glutamate dehydrogenase (NAD+) activity"/>
    <property type="evidence" value="ECO:0007669"/>
    <property type="project" value="InterPro"/>
</dbReference>
<accession>B8DRK8</accession>
<dbReference type="PANTHER" id="PTHR11606">
    <property type="entry name" value="GLUTAMATE DEHYDROGENASE"/>
    <property type="match status" value="1"/>
</dbReference>
<dbReference type="SMART" id="SM00839">
    <property type="entry name" value="ELFV_dehydrog"/>
    <property type="match status" value="1"/>
</dbReference>
<dbReference type="AlphaFoldDB" id="B8DRK8"/>
<dbReference type="InterPro" id="IPR046346">
    <property type="entry name" value="Aminoacid_DH-like_N_sf"/>
</dbReference>
<dbReference type="Pfam" id="PF05088">
    <property type="entry name" value="Bac_GDH_CD"/>
    <property type="match status" value="1"/>
</dbReference>
<dbReference type="Pfam" id="PF00208">
    <property type="entry name" value="ELFV_dehydrog"/>
    <property type="match status" value="1"/>
</dbReference>
<dbReference type="STRING" id="883.DvMF_1346"/>
<evidence type="ECO:0000313" key="4">
    <source>
        <dbReference type="EMBL" id="ACL08295.1"/>
    </source>
</evidence>
<dbReference type="SUPFAM" id="SSF53223">
    <property type="entry name" value="Aminoacid dehydrogenase-like, N-terminal domain"/>
    <property type="match status" value="1"/>
</dbReference>
<dbReference type="InterPro" id="IPR006096">
    <property type="entry name" value="Glu/Leu/Phe/Val/Trp_DH_C"/>
</dbReference>
<dbReference type="GO" id="GO:0004069">
    <property type="term" value="F:L-aspartate:2-oxoglutarate aminotransferase activity"/>
    <property type="evidence" value="ECO:0007669"/>
    <property type="project" value="InterPro"/>
</dbReference>
<dbReference type="InterPro" id="IPR028971">
    <property type="entry name" value="NAD-GDH_cat"/>
</dbReference>
<sequence>MAESHAKGVEEALSLVKGGLGGIADQVVPWFFANMPDYYLRTHSVTEQVHHLQAIISGRVVTDNHAVRLASPDGRKITYISPSASRDLHGILAGLLGEHIETARIYTTADGQLGLNEFLLAPQPRAGSLRTAEGDDLFSAALDAMRASGELPETDMTAFAAFLAAANAEYVEKFDPVRAARHFRLLREIGGGDDTGLLIEQCSAPTIPAAPAASEATGGTGGVGTVLPAEPCDIRRETRIVVAMRHPPATGLLLQIARIMRRLDITVHRSYADTFADESGETAIMSFYVSHKGDLILDDSALWQNLRKKLRLVKWFAPHELEILADEESWPIKRIMLLQAACGFAHVFLAKDNQWAFSTQNVVRIVLARRAETAALVDWFEARFDPTLGDREATARRLEADATDAVNAVADERERAVLLMIQRFFRHVLRTNYFLDTIYGLSFRLDPEFLPPAYRYEGEELPFGIFFFHAPGGLGFHIRYRDMARGGVRVVPTRTQEQFELESNRLYDEVKGLAYAQQVKNKDIPEGGAKAVILLGPLGDVGLAVSSVINSLLDVVLPGQDTPALPGVVDYLGREEIIYCGPDENIQPAHIAWMVERARQRGYRWPSAFMSSKAGAGINHKQYGVTSIGVMVFAEEMLRHLGIDPFTQPFTVKLTGGPKGDVAGNLMRLMFETYGDNARIVAVSDGHGGAWDPDGLDRAELLRLVDAQRSISAFDPARLRGEGAWVAVSDTPEGVRRRNTLHNTAHADIFIPAGGRPDTINTRNWHDFFDRGGVPTARAVIEGANLFVAPEARKRLAERGVLVVHGSSANKTGVICSSYEVLGGLVMTDEEFIAHKDRFVAEVLDILRVRARDEARLLLAEIRRCDGCKALHEISVDVSLEMNAVADALYAALMARGEPVEADPVLRQVLLGYLPPVLVERFPERIFERIPLRHQYALVAAHTASRIVYAEGAGWLAPLARQRDAESVARAWLREDGRIRDLIAAVSRSGLPEAGAVVHLLERGARKRATEEALGLE</sequence>
<reference evidence="4" key="1">
    <citation type="submission" date="2008-10" db="EMBL/GenBank/DDBJ databases">
        <title>Complete sequence of Desulfovibrio vulgaris str. 'Miyazaki F'.</title>
        <authorList>
            <person name="Lucas S."/>
            <person name="Copeland A."/>
            <person name="Lapidus A."/>
            <person name="Glavina del Rio T."/>
            <person name="Dalin E."/>
            <person name="Tice H."/>
            <person name="Bruce D."/>
            <person name="Goodwin L."/>
            <person name="Pitluck S."/>
            <person name="Sims D."/>
            <person name="Brettin T."/>
            <person name="Detter J.C."/>
            <person name="Han C."/>
            <person name="Larimer F."/>
            <person name="Land M."/>
            <person name="Hauser L."/>
            <person name="Kyrpides N."/>
            <person name="Mikhailova N."/>
            <person name="Hazen T.C."/>
            <person name="Richardson P."/>
        </authorList>
    </citation>
    <scope>NUCLEOTIDE SEQUENCE</scope>
    <source>
        <strain evidence="4">Miyazaki F</strain>
    </source>
</reference>
<dbReference type="SUPFAM" id="SSF51735">
    <property type="entry name" value="NAD(P)-binding Rossmann-fold domains"/>
    <property type="match status" value="1"/>
</dbReference>
<evidence type="ECO:0000256" key="2">
    <source>
        <dbReference type="ARBA" id="ARBA00023002"/>
    </source>
</evidence>
<dbReference type="Gene3D" id="3.40.50.720">
    <property type="entry name" value="NAD(P)-binding Rossmann-like Domain"/>
    <property type="match status" value="1"/>
</dbReference>
<dbReference type="InterPro" id="IPR036291">
    <property type="entry name" value="NAD(P)-bd_dom_sf"/>
</dbReference>
<dbReference type="KEGG" id="dvm:DvMF_1346"/>
<evidence type="ECO:0000259" key="3">
    <source>
        <dbReference type="SMART" id="SM00839"/>
    </source>
</evidence>